<evidence type="ECO:0000313" key="2">
    <source>
        <dbReference type="Proteomes" id="UP001597340"/>
    </source>
</evidence>
<reference evidence="2" key="1">
    <citation type="journal article" date="2019" name="Int. J. Syst. Evol. Microbiol.">
        <title>The Global Catalogue of Microorganisms (GCM) 10K type strain sequencing project: providing services to taxonomists for standard genome sequencing and annotation.</title>
        <authorList>
            <consortium name="The Broad Institute Genomics Platform"/>
            <consortium name="The Broad Institute Genome Sequencing Center for Infectious Disease"/>
            <person name="Wu L."/>
            <person name="Ma J."/>
        </authorList>
    </citation>
    <scope>NUCLEOTIDE SEQUENCE [LARGE SCALE GENOMIC DNA]</scope>
    <source>
        <strain evidence="2">CCM 9147</strain>
    </source>
</reference>
<dbReference type="Proteomes" id="UP001597340">
    <property type="component" value="Unassembled WGS sequence"/>
</dbReference>
<comment type="caution">
    <text evidence="1">The sequence shown here is derived from an EMBL/GenBank/DDBJ whole genome shotgun (WGS) entry which is preliminary data.</text>
</comment>
<proteinExistence type="predicted"/>
<name>A0ABW4DH96_9BACL</name>
<gene>
    <name evidence="1" type="ORF">ACFQ5D_18090</name>
</gene>
<evidence type="ECO:0000313" key="1">
    <source>
        <dbReference type="EMBL" id="MFD1463259.1"/>
    </source>
</evidence>
<protein>
    <submittedName>
        <fullName evidence="1">Uncharacterized protein</fullName>
    </submittedName>
</protein>
<dbReference type="RefSeq" id="WP_229526483.1">
    <property type="nucleotide sequence ID" value="NZ_JAFFQR010000112.1"/>
</dbReference>
<dbReference type="EMBL" id="JBHTNZ010000029">
    <property type="protein sequence ID" value="MFD1463259.1"/>
    <property type="molecule type" value="Genomic_DNA"/>
</dbReference>
<accession>A0ABW4DH96</accession>
<organism evidence="1 2">
    <name type="scientific">Paenibacillus farraposensis</name>
    <dbReference type="NCBI Taxonomy" id="2807095"/>
    <lineage>
        <taxon>Bacteria</taxon>
        <taxon>Bacillati</taxon>
        <taxon>Bacillota</taxon>
        <taxon>Bacilli</taxon>
        <taxon>Bacillales</taxon>
        <taxon>Paenibacillaceae</taxon>
        <taxon>Paenibacillus</taxon>
    </lineage>
</organism>
<sequence>MEIVNVTQELYAASKRLGKSADALFGLGRDKAETERVYRAELAKEMFKLRQDKVPVTLIPDMAKGNVSKLLFERDLAETQFQAGIKAADAIKVQVSALQSILKLQTDI</sequence>
<keyword evidence="2" id="KW-1185">Reference proteome</keyword>